<dbReference type="InterPro" id="IPR036291">
    <property type="entry name" value="NAD(P)-bd_dom_sf"/>
</dbReference>
<dbReference type="PANTHER" id="PTHR10491:SF4">
    <property type="entry name" value="METHIONINE ADENOSYLTRANSFERASE 2 SUBUNIT BETA"/>
    <property type="match status" value="1"/>
</dbReference>
<dbReference type="Proteomes" id="UP000000343">
    <property type="component" value="Plasmid pACIX904"/>
</dbReference>
<evidence type="ECO:0000256" key="4">
    <source>
        <dbReference type="ARBA" id="ARBA00017099"/>
    </source>
</evidence>
<name>E8X7Q8_GRATM</name>
<keyword evidence="9" id="KW-1185">Reference proteome</keyword>
<evidence type="ECO:0000256" key="6">
    <source>
        <dbReference type="RuleBase" id="RU364082"/>
    </source>
</evidence>
<dbReference type="GO" id="GO:0019305">
    <property type="term" value="P:dTDP-rhamnose biosynthetic process"/>
    <property type="evidence" value="ECO:0007669"/>
    <property type="project" value="UniProtKB-UniPathway"/>
</dbReference>
<dbReference type="OrthoDB" id="9803892at2"/>
<dbReference type="EMBL" id="CP002484">
    <property type="protein sequence ID" value="ADW71492.1"/>
    <property type="molecule type" value="Genomic_DNA"/>
</dbReference>
<dbReference type="KEGG" id="acm:AciX9_4561"/>
<protein>
    <recommendedName>
        <fullName evidence="4 6">dTDP-4-dehydrorhamnose reductase</fullName>
        <ecNumber evidence="3 6">1.1.1.133</ecNumber>
    </recommendedName>
</protein>
<gene>
    <name evidence="8" type="ordered locus">AciX9_4561</name>
</gene>
<dbReference type="PANTHER" id="PTHR10491">
    <property type="entry name" value="DTDP-4-DEHYDRORHAMNOSE REDUCTASE"/>
    <property type="match status" value="1"/>
</dbReference>
<accession>E8X7Q8</accession>
<dbReference type="PaxDb" id="1198114-AciX9_4561"/>
<dbReference type="eggNOG" id="COG1091">
    <property type="taxonomic scope" value="Bacteria"/>
</dbReference>
<comment type="catalytic activity">
    <reaction evidence="5">
        <text>dTDP-beta-L-rhamnose + NADP(+) = dTDP-4-dehydro-beta-L-rhamnose + NADPH + H(+)</text>
        <dbReference type="Rhea" id="RHEA:21796"/>
        <dbReference type="ChEBI" id="CHEBI:15378"/>
        <dbReference type="ChEBI" id="CHEBI:57510"/>
        <dbReference type="ChEBI" id="CHEBI:57783"/>
        <dbReference type="ChEBI" id="CHEBI:58349"/>
        <dbReference type="ChEBI" id="CHEBI:62830"/>
        <dbReference type="EC" id="1.1.1.133"/>
    </reaction>
</comment>
<keyword evidence="8" id="KW-0614">Plasmid</keyword>
<comment type="similarity">
    <text evidence="2 6">Belongs to the dTDP-4-dehydrorhamnose reductase family.</text>
</comment>
<evidence type="ECO:0000259" key="7">
    <source>
        <dbReference type="Pfam" id="PF04321"/>
    </source>
</evidence>
<proteinExistence type="inferred from homology"/>
<dbReference type="Gene3D" id="3.40.50.720">
    <property type="entry name" value="NAD(P)-binding Rossmann-like Domain"/>
    <property type="match status" value="1"/>
</dbReference>
<evidence type="ECO:0000256" key="3">
    <source>
        <dbReference type="ARBA" id="ARBA00012929"/>
    </source>
</evidence>
<evidence type="ECO:0000256" key="1">
    <source>
        <dbReference type="ARBA" id="ARBA00004781"/>
    </source>
</evidence>
<dbReference type="UniPathway" id="UPA00124"/>
<comment type="function">
    <text evidence="6">Catalyzes the reduction of dTDP-6-deoxy-L-lyxo-4-hexulose to yield dTDP-L-rhamnose.</text>
</comment>
<geneLocation type="plasmid" evidence="8 9">
    <name>pACIX904</name>
</geneLocation>
<dbReference type="SUPFAM" id="SSF51735">
    <property type="entry name" value="NAD(P)-binding Rossmann-fold domains"/>
    <property type="match status" value="1"/>
</dbReference>
<evidence type="ECO:0000256" key="2">
    <source>
        <dbReference type="ARBA" id="ARBA00010944"/>
    </source>
</evidence>
<evidence type="ECO:0000256" key="5">
    <source>
        <dbReference type="ARBA" id="ARBA00048200"/>
    </source>
</evidence>
<reference evidence="9" key="1">
    <citation type="submission" date="2011-01" db="EMBL/GenBank/DDBJ databases">
        <title>Complete sequence of plasmid4 of Acidobacterium sp. MP5ACTX9.</title>
        <authorList>
            <consortium name="US DOE Joint Genome Institute"/>
            <person name="Lucas S."/>
            <person name="Copeland A."/>
            <person name="Lapidus A."/>
            <person name="Cheng J.-F."/>
            <person name="Goodwin L."/>
            <person name="Pitluck S."/>
            <person name="Teshima H."/>
            <person name="Detter J.C."/>
            <person name="Han C."/>
            <person name="Tapia R."/>
            <person name="Land M."/>
            <person name="Hauser L."/>
            <person name="Kyrpides N."/>
            <person name="Ivanova N."/>
            <person name="Ovchinnikova G."/>
            <person name="Pagani I."/>
            <person name="Rawat S.R."/>
            <person name="Mannisto M."/>
            <person name="Haggblom M.M."/>
            <person name="Woyke T."/>
        </authorList>
    </citation>
    <scope>NUCLEOTIDE SEQUENCE [LARGE SCALE GENOMIC DNA]</scope>
    <source>
        <strain evidence="9">MP5ACTX9</strain>
        <plasmid evidence="9">Plasmid pACIX904</plasmid>
    </source>
</reference>
<evidence type="ECO:0000313" key="8">
    <source>
        <dbReference type="EMBL" id="ADW71492.1"/>
    </source>
</evidence>
<dbReference type="HOGENOM" id="CLU_045518_1_0_0"/>
<sequence length="304" mass="32980">MPGILITGSTGQVGGELVRLFRSQNPSLEVHAPDRSQLDLRDPASIRDVVRTLLPQWIINPAAYTAVDRAESDQEDAFAVNAEAPRILGEEAAVIGAPVLHFSTDYVFAGDAERPYEETDLAKPLGVYGLSKLAGERNLAASGAAHLIFRTSWVYGATGKNFLRTILRVARQQPQMRIVADQHGAPTAARDLAQMTATIVAQLEETAGAGDLAEAIRSIQGIYNATNSGDTTWFGFAEEALRLRRAAEPCISFAELIPIPTAEYPTPARRPASSRLSCVKLSRTFVIQMRPWQTALGEVLKEIS</sequence>
<keyword evidence="6" id="KW-0521">NADP</keyword>
<organism evidence="9">
    <name type="scientific">Granulicella tundricola (strain ATCC BAA-1859 / DSM 23138 / MP5ACTX9)</name>
    <dbReference type="NCBI Taxonomy" id="1198114"/>
    <lineage>
        <taxon>Bacteria</taxon>
        <taxon>Pseudomonadati</taxon>
        <taxon>Acidobacteriota</taxon>
        <taxon>Terriglobia</taxon>
        <taxon>Terriglobales</taxon>
        <taxon>Acidobacteriaceae</taxon>
        <taxon>Granulicella</taxon>
    </lineage>
</organism>
<feature type="domain" description="RmlD-like substrate binding" evidence="7">
    <location>
        <begin position="4"/>
        <end position="303"/>
    </location>
</feature>
<dbReference type="InterPro" id="IPR029903">
    <property type="entry name" value="RmlD-like-bd"/>
</dbReference>
<dbReference type="InterPro" id="IPR005913">
    <property type="entry name" value="dTDP_dehydrorham_reduct"/>
</dbReference>
<dbReference type="CDD" id="cd05254">
    <property type="entry name" value="dTDP_HR_like_SDR_e"/>
    <property type="match status" value="1"/>
</dbReference>
<dbReference type="GO" id="GO:0008831">
    <property type="term" value="F:dTDP-4-dehydrorhamnose reductase activity"/>
    <property type="evidence" value="ECO:0007669"/>
    <property type="project" value="UniProtKB-EC"/>
</dbReference>
<dbReference type="EC" id="1.1.1.133" evidence="3 6"/>
<dbReference type="NCBIfam" id="TIGR01214">
    <property type="entry name" value="rmlD"/>
    <property type="match status" value="1"/>
</dbReference>
<keyword evidence="6 8" id="KW-0560">Oxidoreductase</keyword>
<dbReference type="Gene3D" id="3.90.25.10">
    <property type="entry name" value="UDP-galactose 4-epimerase, domain 1"/>
    <property type="match status" value="1"/>
</dbReference>
<dbReference type="RefSeq" id="WP_013573211.1">
    <property type="nucleotide sequence ID" value="NC_015059.1"/>
</dbReference>
<evidence type="ECO:0000313" key="9">
    <source>
        <dbReference type="Proteomes" id="UP000000343"/>
    </source>
</evidence>
<comment type="pathway">
    <text evidence="1 6">Carbohydrate biosynthesis; dTDP-L-rhamnose biosynthesis.</text>
</comment>
<dbReference type="Pfam" id="PF04321">
    <property type="entry name" value="RmlD_sub_bind"/>
    <property type="match status" value="1"/>
</dbReference>
<dbReference type="AlphaFoldDB" id="E8X7Q8"/>